<dbReference type="Gene3D" id="1.10.10.440">
    <property type="entry name" value="FF domain"/>
    <property type="match status" value="4"/>
</dbReference>
<feature type="domain" description="WW" evidence="3">
    <location>
        <begin position="17"/>
        <end position="50"/>
    </location>
</feature>
<dbReference type="Pfam" id="PF01846">
    <property type="entry name" value="FF"/>
    <property type="match status" value="3"/>
</dbReference>
<dbReference type="InterPro" id="IPR036020">
    <property type="entry name" value="WW_dom_sf"/>
</dbReference>
<organism evidence="5 6">
    <name type="scientific">Puccinia sorghi</name>
    <dbReference type="NCBI Taxonomy" id="27349"/>
    <lineage>
        <taxon>Eukaryota</taxon>
        <taxon>Fungi</taxon>
        <taxon>Dikarya</taxon>
        <taxon>Basidiomycota</taxon>
        <taxon>Pucciniomycotina</taxon>
        <taxon>Pucciniomycetes</taxon>
        <taxon>Pucciniales</taxon>
        <taxon>Pucciniaceae</taxon>
        <taxon>Puccinia</taxon>
    </lineage>
</organism>
<comment type="caution">
    <text evidence="5">The sequence shown here is derived from an EMBL/GenBank/DDBJ whole genome shotgun (WGS) entry which is preliminary data.</text>
</comment>
<dbReference type="PROSITE" id="PS51676">
    <property type="entry name" value="FF"/>
    <property type="match status" value="1"/>
</dbReference>
<evidence type="ECO:0008006" key="7">
    <source>
        <dbReference type="Google" id="ProtNLM"/>
    </source>
</evidence>
<feature type="compositionally biased region" description="Basic and acidic residues" evidence="2">
    <location>
        <begin position="466"/>
        <end position="480"/>
    </location>
</feature>
<dbReference type="CDD" id="cd00201">
    <property type="entry name" value="WW"/>
    <property type="match status" value="1"/>
</dbReference>
<feature type="region of interest" description="Disordered" evidence="2">
    <location>
        <begin position="633"/>
        <end position="695"/>
    </location>
</feature>
<keyword evidence="6" id="KW-1185">Reference proteome</keyword>
<dbReference type="GO" id="GO:0005634">
    <property type="term" value="C:nucleus"/>
    <property type="evidence" value="ECO:0007669"/>
    <property type="project" value="TreeGrafter"/>
</dbReference>
<dbReference type="Gene3D" id="2.20.70.10">
    <property type="match status" value="2"/>
</dbReference>
<feature type="region of interest" description="Disordered" evidence="2">
    <location>
        <begin position="1"/>
        <end position="28"/>
    </location>
</feature>
<dbReference type="GO" id="GO:0003712">
    <property type="term" value="F:transcription coregulator activity"/>
    <property type="evidence" value="ECO:0007669"/>
    <property type="project" value="TreeGrafter"/>
</dbReference>
<dbReference type="EMBL" id="LAVV01013105">
    <property type="protein sequence ID" value="KNZ45981.1"/>
    <property type="molecule type" value="Genomic_DNA"/>
</dbReference>
<dbReference type="InterPro" id="IPR045148">
    <property type="entry name" value="TCRG1-like"/>
</dbReference>
<dbReference type="PANTHER" id="PTHR15377:SF3">
    <property type="entry name" value="WW DOMAIN-CONTAINING PROTEIN"/>
    <property type="match status" value="1"/>
</dbReference>
<dbReference type="InterPro" id="IPR001202">
    <property type="entry name" value="WW_dom"/>
</dbReference>
<accession>A0A0L6UBU3</accession>
<sequence length="695" mass="79783">MTDPSPPETSLPIYTAAPLPPGWTEHRAPTGQFYYYHAASGESTYVRPSIQVPATKEEEPGQDGVNGTGGSESQKATSGTSTNKKKKKEKPKTKETISGTTWMKVTTTAGNTFYTNVETKVSSWTVPEEIKEQLKMHEETQAREAESFMLADRRAFEAQQRRLVQLEVQKVRAEVEAETLRLKNLKRKPDQHDLSPTPSHPTPAENLRESKLPKLASIPPAAENDHDEEWQRQIAEEMAQEAAQDSQTSPPPVQEQPKRTSSPSTIQNNPPPAGLSLEELKATFKAMLLEKSIDPMAPWDNELPKFVTDARYLALPSMKERRDLFDEFCKEKIRQQRAAKQAAPKADPPQAYRSLLIESVRSTRTLWEEFKNQHKKDGRFRNFGRDDREREKVFKGWLKELGEQKRQQLMKAEEEFQELLGEKADPTGKEEYKEFKERVHKDPRFLAITSNSSKESMWKKWQTRSHSVENDAHKSKKELEPANLTTATHATESDKSKEEETKRWKQEASLKAREEQVREMQKKVEKASAQNKQLAGREEAEREFQSFLIDQVREHDVDWDDVLTRLRRDERFEVVRSLPDDSLQQIFRKHTEGIYSKLVRNLEKYFEESEAEPLRGTFEEVWGKLMGVLGRAPELESESEGLGKKEESESDSGRMQLKETYEGCIRAGGDGRRRGRRRPSWGCSERAPLWSSGVA</sequence>
<dbReference type="VEuPathDB" id="FungiDB:VP01_764g7"/>
<dbReference type="SMART" id="SM00456">
    <property type="entry name" value="WW"/>
    <property type="match status" value="2"/>
</dbReference>
<keyword evidence="1" id="KW-0677">Repeat</keyword>
<feature type="domain" description="WW" evidence="3">
    <location>
        <begin position="102"/>
        <end position="129"/>
    </location>
</feature>
<dbReference type="PROSITE" id="PS01159">
    <property type="entry name" value="WW_DOMAIN_1"/>
    <property type="match status" value="2"/>
</dbReference>
<feature type="region of interest" description="Disordered" evidence="2">
    <location>
        <begin position="453"/>
        <end position="537"/>
    </location>
</feature>
<name>A0A0L6UBU3_9BASI</name>
<protein>
    <recommendedName>
        <fullName evidence="7">Transcription elongation regulator 1</fullName>
    </recommendedName>
</protein>
<dbReference type="PROSITE" id="PS50020">
    <property type="entry name" value="WW_DOMAIN_2"/>
    <property type="match status" value="2"/>
</dbReference>
<feature type="domain" description="FF" evidence="4">
    <location>
        <begin position="277"/>
        <end position="331"/>
    </location>
</feature>
<dbReference type="FunFam" id="1.10.10.440:FF:000048">
    <property type="entry name" value="Conserved expressed protein"/>
    <property type="match status" value="1"/>
</dbReference>
<dbReference type="GO" id="GO:0070063">
    <property type="term" value="F:RNA polymerase binding"/>
    <property type="evidence" value="ECO:0007669"/>
    <property type="project" value="InterPro"/>
</dbReference>
<proteinExistence type="predicted"/>
<evidence type="ECO:0000256" key="2">
    <source>
        <dbReference type="SAM" id="MobiDB-lite"/>
    </source>
</evidence>
<dbReference type="AlphaFoldDB" id="A0A0L6UBU3"/>
<dbReference type="Proteomes" id="UP000037035">
    <property type="component" value="Unassembled WGS sequence"/>
</dbReference>
<evidence type="ECO:0000313" key="6">
    <source>
        <dbReference type="Proteomes" id="UP000037035"/>
    </source>
</evidence>
<dbReference type="InterPro" id="IPR002713">
    <property type="entry name" value="FF_domain"/>
</dbReference>
<dbReference type="SUPFAM" id="SSF51045">
    <property type="entry name" value="WW domain"/>
    <property type="match status" value="2"/>
</dbReference>
<reference evidence="5 6" key="1">
    <citation type="submission" date="2015-08" db="EMBL/GenBank/DDBJ databases">
        <title>Next Generation Sequencing and Analysis of the Genome of Puccinia sorghi L Schw, the Causal Agent of Maize Common Rust.</title>
        <authorList>
            <person name="Rochi L."/>
            <person name="Burguener G."/>
            <person name="Darino M."/>
            <person name="Turjanski A."/>
            <person name="Kreff E."/>
            <person name="Dieguez M.J."/>
            <person name="Sacco F."/>
        </authorList>
    </citation>
    <scope>NUCLEOTIDE SEQUENCE [LARGE SCALE GENOMIC DNA]</scope>
    <source>
        <strain evidence="5 6">RO10H11247</strain>
    </source>
</reference>
<dbReference type="InterPro" id="IPR036517">
    <property type="entry name" value="FF_domain_sf"/>
</dbReference>
<feature type="region of interest" description="Disordered" evidence="2">
    <location>
        <begin position="47"/>
        <end position="101"/>
    </location>
</feature>
<feature type="compositionally biased region" description="Basic and acidic residues" evidence="2">
    <location>
        <begin position="491"/>
        <end position="526"/>
    </location>
</feature>
<dbReference type="SMART" id="SM00441">
    <property type="entry name" value="FF"/>
    <property type="match status" value="4"/>
</dbReference>
<feature type="compositionally biased region" description="Basic and acidic residues" evidence="2">
    <location>
        <begin position="180"/>
        <end position="193"/>
    </location>
</feature>
<gene>
    <name evidence="5" type="ORF">VP01_764g7</name>
</gene>
<evidence type="ECO:0000259" key="4">
    <source>
        <dbReference type="PROSITE" id="PS51676"/>
    </source>
</evidence>
<evidence type="ECO:0000259" key="3">
    <source>
        <dbReference type="PROSITE" id="PS50020"/>
    </source>
</evidence>
<evidence type="ECO:0000256" key="1">
    <source>
        <dbReference type="ARBA" id="ARBA00022737"/>
    </source>
</evidence>
<evidence type="ECO:0000313" key="5">
    <source>
        <dbReference type="EMBL" id="KNZ45981.1"/>
    </source>
</evidence>
<dbReference type="OrthoDB" id="410044at2759"/>
<feature type="region of interest" description="Disordered" evidence="2">
    <location>
        <begin position="180"/>
        <end position="276"/>
    </location>
</feature>
<dbReference type="Pfam" id="PF00397">
    <property type="entry name" value="WW"/>
    <property type="match status" value="1"/>
</dbReference>
<dbReference type="PANTHER" id="PTHR15377">
    <property type="entry name" value="TRANSCRIPTION ELONGATION REGULATOR 1"/>
    <property type="match status" value="1"/>
</dbReference>
<dbReference type="FunFam" id="1.10.10.440:FF:000044">
    <property type="entry name" value="Transcription elongation regulator 1"/>
    <property type="match status" value="1"/>
</dbReference>
<dbReference type="STRING" id="27349.A0A0L6UBU3"/>
<dbReference type="SUPFAM" id="SSF81698">
    <property type="entry name" value="FF domain"/>
    <property type="match status" value="4"/>
</dbReference>
<feature type="compositionally biased region" description="Polar residues" evidence="2">
    <location>
        <begin position="259"/>
        <end position="268"/>
    </location>
</feature>